<comment type="caution">
    <text evidence="1">The sequence shown here is derived from an EMBL/GenBank/DDBJ whole genome shotgun (WGS) entry which is preliminary data.</text>
</comment>
<accession>A0A3N4M5B2</accession>
<evidence type="ECO:0000313" key="1">
    <source>
        <dbReference type="EMBL" id="RPD38411.1"/>
    </source>
</evidence>
<gene>
    <name evidence="1" type="ORF">EG028_24380</name>
</gene>
<keyword evidence="2" id="KW-1185">Reference proteome</keyword>
<sequence>MKPLTDSTVLTKDSVVEDFSEEELWQECYVVVADTGMDYYALRGMLDGVKAITGQEIDTLGRYYDAAKDSVILPVDDEDEMWAGAYYPRWAIGPSGSIEYLDIYRKHEDTSSSMLAAVAGLFVEKREADSTAELIRKQYNKAWVMKTQVYMGCMH</sequence>
<evidence type="ECO:0000313" key="2">
    <source>
        <dbReference type="Proteomes" id="UP000279089"/>
    </source>
</evidence>
<dbReference type="AlphaFoldDB" id="A0A3N4M5B2"/>
<dbReference type="EMBL" id="RMBX01000015">
    <property type="protein sequence ID" value="RPD38411.1"/>
    <property type="molecule type" value="Genomic_DNA"/>
</dbReference>
<proteinExistence type="predicted"/>
<organism evidence="1 2">
    <name type="scientific">Chitinophaga barathri</name>
    <dbReference type="NCBI Taxonomy" id="1647451"/>
    <lineage>
        <taxon>Bacteria</taxon>
        <taxon>Pseudomonadati</taxon>
        <taxon>Bacteroidota</taxon>
        <taxon>Chitinophagia</taxon>
        <taxon>Chitinophagales</taxon>
        <taxon>Chitinophagaceae</taxon>
        <taxon>Chitinophaga</taxon>
    </lineage>
</organism>
<reference evidence="2" key="1">
    <citation type="submission" date="2018-11" db="EMBL/GenBank/DDBJ databases">
        <title>Chitinophaga lutea sp.nov., isolate from arsenic contaminated soil.</title>
        <authorList>
            <person name="Zong Y."/>
        </authorList>
    </citation>
    <scope>NUCLEOTIDE SEQUENCE [LARGE SCALE GENOMIC DNA]</scope>
    <source>
        <strain evidence="2">YLT18</strain>
    </source>
</reference>
<name>A0A3N4M5B2_9BACT</name>
<protein>
    <submittedName>
        <fullName evidence="1">Uncharacterized protein</fullName>
    </submittedName>
</protein>
<dbReference type="Proteomes" id="UP000279089">
    <property type="component" value="Unassembled WGS sequence"/>
</dbReference>
<dbReference type="RefSeq" id="WP_123864784.1">
    <property type="nucleotide sequence ID" value="NZ_QXZY01000015.1"/>
</dbReference>